<evidence type="ECO:0000313" key="3">
    <source>
        <dbReference type="Proteomes" id="UP000184509"/>
    </source>
</evidence>
<dbReference type="GO" id="GO:0003755">
    <property type="term" value="F:peptidyl-prolyl cis-trans isomerase activity"/>
    <property type="evidence" value="ECO:0007669"/>
    <property type="project" value="TreeGrafter"/>
</dbReference>
<dbReference type="GO" id="GO:0015031">
    <property type="term" value="P:protein transport"/>
    <property type="evidence" value="ECO:0007669"/>
    <property type="project" value="InterPro"/>
</dbReference>
<dbReference type="Gene3D" id="3.30.70.1050">
    <property type="entry name" value="Trigger factor ribosome-binding domain"/>
    <property type="match status" value="1"/>
</dbReference>
<dbReference type="InterPro" id="IPR037041">
    <property type="entry name" value="Trigger_fac_C_sf"/>
</dbReference>
<dbReference type="NCBIfam" id="TIGR00115">
    <property type="entry name" value="tig"/>
    <property type="match status" value="1"/>
</dbReference>
<proteinExistence type="predicted"/>
<dbReference type="SUPFAM" id="SSF109998">
    <property type="entry name" value="Triger factor/SurA peptide-binding domain-like"/>
    <property type="match status" value="1"/>
</dbReference>
<name>A0A1M5FQ33_9BACE</name>
<dbReference type="SUPFAM" id="SSF102735">
    <property type="entry name" value="Trigger factor ribosome-binding domain"/>
    <property type="match status" value="1"/>
</dbReference>
<dbReference type="PIRSF" id="PIRSF003095">
    <property type="entry name" value="Trigger_factor"/>
    <property type="match status" value="1"/>
</dbReference>
<gene>
    <name evidence="2" type="ORF">SAMN05444405_11765</name>
</gene>
<dbReference type="InterPro" id="IPR008881">
    <property type="entry name" value="Trigger_fac_ribosome-bd_bac"/>
</dbReference>
<dbReference type="OrthoDB" id="9767721at2"/>
<dbReference type="EMBL" id="FQTV01000017">
    <property type="protein sequence ID" value="SHF93657.1"/>
    <property type="molecule type" value="Genomic_DNA"/>
</dbReference>
<dbReference type="GO" id="GO:0043335">
    <property type="term" value="P:protein unfolding"/>
    <property type="evidence" value="ECO:0007669"/>
    <property type="project" value="TreeGrafter"/>
</dbReference>
<dbReference type="RefSeq" id="WP_073403492.1">
    <property type="nucleotide sequence ID" value="NZ_FQTV01000017.1"/>
</dbReference>
<accession>A0A1M5FQ33</accession>
<dbReference type="InterPro" id="IPR036611">
    <property type="entry name" value="Trigger_fac_ribosome-bd_sf"/>
</dbReference>
<protein>
    <submittedName>
        <fullName evidence="2">Trigger factor</fullName>
    </submittedName>
</protein>
<dbReference type="GO" id="GO:0043022">
    <property type="term" value="F:ribosome binding"/>
    <property type="evidence" value="ECO:0007669"/>
    <property type="project" value="TreeGrafter"/>
</dbReference>
<evidence type="ECO:0000259" key="1">
    <source>
        <dbReference type="Pfam" id="PF05697"/>
    </source>
</evidence>
<dbReference type="InterPro" id="IPR005215">
    <property type="entry name" value="Trig_fac"/>
</dbReference>
<feature type="domain" description="Trigger factor ribosome-binding bacterial" evidence="1">
    <location>
        <begin position="1"/>
        <end position="148"/>
    </location>
</feature>
<dbReference type="GO" id="GO:0044183">
    <property type="term" value="F:protein folding chaperone"/>
    <property type="evidence" value="ECO:0007669"/>
    <property type="project" value="TreeGrafter"/>
</dbReference>
<dbReference type="AlphaFoldDB" id="A0A1M5FQ33"/>
<organism evidence="2 3">
    <name type="scientific">Bacteroides luti</name>
    <dbReference type="NCBI Taxonomy" id="1297750"/>
    <lineage>
        <taxon>Bacteria</taxon>
        <taxon>Pseudomonadati</taxon>
        <taxon>Bacteroidota</taxon>
        <taxon>Bacteroidia</taxon>
        <taxon>Bacteroidales</taxon>
        <taxon>Bacteroidaceae</taxon>
        <taxon>Bacteroides</taxon>
    </lineage>
</organism>
<dbReference type="FunFam" id="3.30.70.1050:FF:000006">
    <property type="entry name" value="Trigger factor"/>
    <property type="match status" value="1"/>
</dbReference>
<dbReference type="Proteomes" id="UP000184509">
    <property type="component" value="Unassembled WGS sequence"/>
</dbReference>
<dbReference type="InterPro" id="IPR027304">
    <property type="entry name" value="Trigger_fact/SurA_dom_sf"/>
</dbReference>
<dbReference type="Gene3D" id="1.10.3120.10">
    <property type="entry name" value="Trigger factor, C-terminal domain"/>
    <property type="match status" value="1"/>
</dbReference>
<sequence length="451" mass="51562">MNVSLQNIDKVSALLTVKLEKADYQEQVDKSLKTFRQKANVPGFRPGMVPMGLVKKMYGKAVKAEEINKILSEKVYGYIKENQVNILGEPLPNEDKQPEIDFDTMDEFDFLFDIALAPEFKAELSDKDTVDYYTIDVTDEMVDQQVKSYTQRAGKYDKVDEYQDKDMLKGLIAELDEEGNTKEGGIQVEGAVLMPAYMKNDDQKAIFNGCKVNDVLVFNPNTAYDGHETEIASLLKIEKEAVANYTGNFSFQVEEVTRFVEAELSQEIFDQVYGEGAVKTEEEFRAKIKESIAEQFVADSDYKFLLDVRDFLMNKIGKLEFPEALLKRIMLLNHQDKGADFVEENYEKSIEELTWHLIKEQLVKENEIKVEQEDIVNIAREATKAQFAQYGMLNVPEDLLNNYAQEMLKKKESVEGLVNRAVEAKLATALKAKTTLNNKTVSMEEFNKMFQ</sequence>
<dbReference type="STRING" id="1297750.SAMN05444405_11765"/>
<evidence type="ECO:0000313" key="2">
    <source>
        <dbReference type="EMBL" id="SHF93657.1"/>
    </source>
</evidence>
<reference evidence="3" key="1">
    <citation type="submission" date="2016-11" db="EMBL/GenBank/DDBJ databases">
        <authorList>
            <person name="Varghese N."/>
            <person name="Submissions S."/>
        </authorList>
    </citation>
    <scope>NUCLEOTIDE SEQUENCE [LARGE SCALE GENOMIC DNA]</scope>
    <source>
        <strain evidence="3">DSM 26991</strain>
    </source>
</reference>
<dbReference type="GO" id="GO:0051083">
    <property type="term" value="P:'de novo' cotranslational protein folding"/>
    <property type="evidence" value="ECO:0007669"/>
    <property type="project" value="TreeGrafter"/>
</dbReference>
<dbReference type="Pfam" id="PF05697">
    <property type="entry name" value="Trigger_N"/>
    <property type="match status" value="1"/>
</dbReference>
<dbReference type="PANTHER" id="PTHR30560">
    <property type="entry name" value="TRIGGER FACTOR CHAPERONE AND PEPTIDYL-PROLYL CIS/TRANS ISOMERASE"/>
    <property type="match status" value="1"/>
</dbReference>
<keyword evidence="3" id="KW-1185">Reference proteome</keyword>
<dbReference type="PANTHER" id="PTHR30560:SF3">
    <property type="entry name" value="TRIGGER FACTOR-LIKE PROTEIN TIG, CHLOROPLASTIC"/>
    <property type="match status" value="1"/>
</dbReference>